<feature type="transmembrane region" description="Helical" evidence="2">
    <location>
        <begin position="107"/>
        <end position="131"/>
    </location>
</feature>
<feature type="compositionally biased region" description="Pro residues" evidence="1">
    <location>
        <begin position="1"/>
        <end position="10"/>
    </location>
</feature>
<organism evidence="3 4">
    <name type="scientific">Streptomyces hainanensis</name>
    <dbReference type="NCBI Taxonomy" id="402648"/>
    <lineage>
        <taxon>Bacteria</taxon>
        <taxon>Bacillati</taxon>
        <taxon>Actinomycetota</taxon>
        <taxon>Actinomycetes</taxon>
        <taxon>Kitasatosporales</taxon>
        <taxon>Streptomycetaceae</taxon>
        <taxon>Streptomyces</taxon>
    </lineage>
</organism>
<keyword evidence="4" id="KW-1185">Reference proteome</keyword>
<feature type="region of interest" description="Disordered" evidence="1">
    <location>
        <begin position="1"/>
        <end position="99"/>
    </location>
</feature>
<evidence type="ECO:0000313" key="4">
    <source>
        <dbReference type="Proteomes" id="UP000295345"/>
    </source>
</evidence>
<feature type="compositionally biased region" description="Low complexity" evidence="1">
    <location>
        <begin position="62"/>
        <end position="83"/>
    </location>
</feature>
<proteinExistence type="predicted"/>
<dbReference type="AlphaFoldDB" id="A0A4R4THP6"/>
<sequence>MSQPWQPPQPGGGAGQPPQQPGGYPQYGPPQPQPGFGQPQQPPQQPGYGYPQQPPGQPPQPGYGYPQQPGQPGQPGQPNPYGGQQPGYPGGFPPPAPAPGAGRKQNVLLAIGLSVAAAFVAALLYGFIYQAMFNEDTGELTQISWISVGIGVLVALGPAFFARGNWVAYIVAGVLALAAAVGGELIGTAMLVSEYIAGGDPGAFEILTSYPQDTWDAWDADNEAMNYIFIALAPVAAVAFAAGLERRSR</sequence>
<evidence type="ECO:0000313" key="3">
    <source>
        <dbReference type="EMBL" id="TDC73869.1"/>
    </source>
</evidence>
<gene>
    <name evidence="3" type="ORF">E1283_17770</name>
</gene>
<keyword evidence="2" id="KW-0812">Transmembrane</keyword>
<keyword evidence="2" id="KW-1133">Transmembrane helix</keyword>
<dbReference type="Proteomes" id="UP000295345">
    <property type="component" value="Unassembled WGS sequence"/>
</dbReference>
<evidence type="ECO:0000256" key="2">
    <source>
        <dbReference type="SAM" id="Phobius"/>
    </source>
</evidence>
<reference evidence="3 4" key="1">
    <citation type="submission" date="2019-03" db="EMBL/GenBank/DDBJ databases">
        <title>Draft genome sequences of novel Actinobacteria.</title>
        <authorList>
            <person name="Sahin N."/>
            <person name="Ay H."/>
            <person name="Saygin H."/>
        </authorList>
    </citation>
    <scope>NUCLEOTIDE SEQUENCE [LARGE SCALE GENOMIC DNA]</scope>
    <source>
        <strain evidence="3 4">DSM 41900</strain>
    </source>
</reference>
<accession>A0A4R4THP6</accession>
<keyword evidence="2" id="KW-0472">Membrane</keyword>
<protein>
    <submittedName>
        <fullName evidence="3">Uncharacterized protein</fullName>
    </submittedName>
</protein>
<feature type="transmembrane region" description="Helical" evidence="2">
    <location>
        <begin position="224"/>
        <end position="244"/>
    </location>
</feature>
<evidence type="ECO:0000256" key="1">
    <source>
        <dbReference type="SAM" id="MobiDB-lite"/>
    </source>
</evidence>
<comment type="caution">
    <text evidence="3">The sequence shown here is derived from an EMBL/GenBank/DDBJ whole genome shotgun (WGS) entry which is preliminary data.</text>
</comment>
<name>A0A4R4THP6_9ACTN</name>
<feature type="transmembrane region" description="Helical" evidence="2">
    <location>
        <begin position="169"/>
        <end position="192"/>
    </location>
</feature>
<feature type="transmembrane region" description="Helical" evidence="2">
    <location>
        <begin position="143"/>
        <end position="162"/>
    </location>
</feature>
<feature type="compositionally biased region" description="Pro residues" evidence="1">
    <location>
        <begin position="52"/>
        <end position="61"/>
    </location>
</feature>
<dbReference type="RefSeq" id="WP_132819051.1">
    <property type="nucleotide sequence ID" value="NZ_SMKI01000177.1"/>
</dbReference>
<dbReference type="OrthoDB" id="4333260at2"/>
<dbReference type="EMBL" id="SMKI01000177">
    <property type="protein sequence ID" value="TDC73869.1"/>
    <property type="molecule type" value="Genomic_DNA"/>
</dbReference>